<organism evidence="5 6">
    <name type="scientific">Succinivibrio dextrinosolvens DSM 3072</name>
    <dbReference type="NCBI Taxonomy" id="1123324"/>
    <lineage>
        <taxon>Bacteria</taxon>
        <taxon>Pseudomonadati</taxon>
        <taxon>Pseudomonadota</taxon>
        <taxon>Gammaproteobacteria</taxon>
        <taxon>Aeromonadales</taxon>
        <taxon>Succinivibrionaceae</taxon>
        <taxon>Succinivibrio</taxon>
    </lineage>
</organism>
<evidence type="ECO:0000313" key="5">
    <source>
        <dbReference type="EMBL" id="SKA63441.1"/>
    </source>
</evidence>
<dbReference type="InterPro" id="IPR010920">
    <property type="entry name" value="LSM_dom_sf"/>
</dbReference>
<evidence type="ECO:0000256" key="1">
    <source>
        <dbReference type="ARBA" id="ARBA00022884"/>
    </source>
</evidence>
<dbReference type="GO" id="GO:0043487">
    <property type="term" value="P:regulation of RNA stability"/>
    <property type="evidence" value="ECO:0007669"/>
    <property type="project" value="TreeGrafter"/>
</dbReference>
<dbReference type="GO" id="GO:0045974">
    <property type="term" value="P:regulation of translation, ncRNA-mediated"/>
    <property type="evidence" value="ECO:0007669"/>
    <property type="project" value="TreeGrafter"/>
</dbReference>
<protein>
    <submittedName>
        <fullName evidence="5">RNA chaperone Hfq</fullName>
    </submittedName>
</protein>
<evidence type="ECO:0000256" key="2">
    <source>
        <dbReference type="ARBA" id="ARBA00023016"/>
    </source>
</evidence>
<dbReference type="EMBL" id="FUXX01000021">
    <property type="protein sequence ID" value="SKA63441.1"/>
    <property type="molecule type" value="Genomic_DNA"/>
</dbReference>
<feature type="compositionally biased region" description="Basic and acidic residues" evidence="3">
    <location>
        <begin position="16"/>
        <end position="25"/>
    </location>
</feature>
<dbReference type="GO" id="GO:0005829">
    <property type="term" value="C:cytosol"/>
    <property type="evidence" value="ECO:0007669"/>
    <property type="project" value="TreeGrafter"/>
</dbReference>
<dbReference type="Gene3D" id="2.30.30.100">
    <property type="match status" value="1"/>
</dbReference>
<gene>
    <name evidence="5" type="ORF">SAMN02745213_01389</name>
</gene>
<dbReference type="PANTHER" id="PTHR34772:SF1">
    <property type="entry name" value="RNA-BINDING PROTEIN HFQ"/>
    <property type="match status" value="1"/>
</dbReference>
<feature type="region of interest" description="Disordered" evidence="3">
    <location>
        <begin position="118"/>
        <end position="147"/>
    </location>
</feature>
<evidence type="ECO:0000256" key="3">
    <source>
        <dbReference type="SAM" id="MobiDB-lite"/>
    </source>
</evidence>
<reference evidence="6" key="1">
    <citation type="submission" date="2017-02" db="EMBL/GenBank/DDBJ databases">
        <authorList>
            <person name="Varghese N."/>
            <person name="Submissions S."/>
        </authorList>
    </citation>
    <scope>NUCLEOTIDE SEQUENCE [LARGE SCALE GENOMIC DNA]</scope>
    <source>
        <strain evidence="6">DSM 3072</strain>
    </source>
</reference>
<name>A0A1T4VFY8_9GAMM</name>
<dbReference type="RefSeq" id="WP_078928854.1">
    <property type="nucleotide sequence ID" value="NZ_FUXX01000021.1"/>
</dbReference>
<dbReference type="GO" id="GO:0006355">
    <property type="term" value="P:regulation of DNA-templated transcription"/>
    <property type="evidence" value="ECO:0007669"/>
    <property type="project" value="InterPro"/>
</dbReference>
<dbReference type="InterPro" id="IPR005001">
    <property type="entry name" value="Hfq"/>
</dbReference>
<dbReference type="PANTHER" id="PTHR34772">
    <property type="entry name" value="RNA-BINDING PROTEIN HFQ"/>
    <property type="match status" value="1"/>
</dbReference>
<dbReference type="GO" id="GO:0003723">
    <property type="term" value="F:RNA binding"/>
    <property type="evidence" value="ECO:0007669"/>
    <property type="project" value="UniProtKB-KW"/>
</dbReference>
<sequence>MEDFKKTNIQNSNRQFSEKSADHKRPVGKIGGKPHKSGNKGKDRQKGMVNAFVQGKGQNAALKWLMDSRTPVSIFLITGVKFEGLVSAFDAFTISITDVKHHQQMIYKDKISTITVKKAESSPHGGFSHQKKEDNPSAVTVSEKPAI</sequence>
<keyword evidence="2" id="KW-0346">Stress response</keyword>
<dbReference type="Pfam" id="PF17209">
    <property type="entry name" value="Hfq"/>
    <property type="match status" value="1"/>
</dbReference>
<keyword evidence="6" id="KW-1185">Reference proteome</keyword>
<dbReference type="Proteomes" id="UP000242432">
    <property type="component" value="Unassembled WGS sequence"/>
</dbReference>
<evidence type="ECO:0000259" key="4">
    <source>
        <dbReference type="PROSITE" id="PS52002"/>
    </source>
</evidence>
<dbReference type="SUPFAM" id="SSF50182">
    <property type="entry name" value="Sm-like ribonucleoproteins"/>
    <property type="match status" value="1"/>
</dbReference>
<dbReference type="STRING" id="83771.SAMN02910357_00925"/>
<dbReference type="AlphaFoldDB" id="A0A1T4VFY8"/>
<dbReference type="InterPro" id="IPR047575">
    <property type="entry name" value="Sm"/>
</dbReference>
<dbReference type="PROSITE" id="PS52002">
    <property type="entry name" value="SM"/>
    <property type="match status" value="1"/>
</dbReference>
<feature type="domain" description="Sm" evidence="4">
    <location>
        <begin position="59"/>
        <end position="120"/>
    </location>
</feature>
<keyword evidence="1" id="KW-0694">RNA-binding</keyword>
<feature type="region of interest" description="Disordered" evidence="3">
    <location>
        <begin position="1"/>
        <end position="46"/>
    </location>
</feature>
<evidence type="ECO:0000313" key="6">
    <source>
        <dbReference type="Proteomes" id="UP000242432"/>
    </source>
</evidence>
<accession>A0A1T4VFY8</accession>
<proteinExistence type="predicted"/>